<dbReference type="AlphaFoldDB" id="A0A3S8RZ80"/>
<dbReference type="InterPro" id="IPR036388">
    <property type="entry name" value="WH-like_DNA-bd_sf"/>
</dbReference>
<dbReference type="Gene3D" id="1.10.10.10">
    <property type="entry name" value="Winged helix-like DNA-binding domain superfamily/Winged helix DNA-binding domain"/>
    <property type="match status" value="1"/>
</dbReference>
<dbReference type="Proteomes" id="UP000273145">
    <property type="component" value="Chromosome"/>
</dbReference>
<protein>
    <submittedName>
        <fullName evidence="5">MarR family transcriptional regulator</fullName>
    </submittedName>
</protein>
<dbReference type="InterPro" id="IPR011991">
    <property type="entry name" value="ArsR-like_HTH"/>
</dbReference>
<evidence type="ECO:0000256" key="3">
    <source>
        <dbReference type="ARBA" id="ARBA00023163"/>
    </source>
</evidence>
<keyword evidence="3" id="KW-0804">Transcription</keyword>
<dbReference type="KEGG" id="plen:EIM92_20455"/>
<dbReference type="EMBL" id="CP034248">
    <property type="protein sequence ID" value="AZK48250.1"/>
    <property type="molecule type" value="Genomic_DNA"/>
</dbReference>
<evidence type="ECO:0000313" key="6">
    <source>
        <dbReference type="Proteomes" id="UP000273145"/>
    </source>
</evidence>
<dbReference type="CDD" id="cd00090">
    <property type="entry name" value="HTH_ARSR"/>
    <property type="match status" value="1"/>
</dbReference>
<evidence type="ECO:0000256" key="2">
    <source>
        <dbReference type="ARBA" id="ARBA00023125"/>
    </source>
</evidence>
<evidence type="ECO:0000259" key="4">
    <source>
        <dbReference type="PROSITE" id="PS50995"/>
    </source>
</evidence>
<evidence type="ECO:0000256" key="1">
    <source>
        <dbReference type="ARBA" id="ARBA00023015"/>
    </source>
</evidence>
<dbReference type="InterPro" id="IPR036390">
    <property type="entry name" value="WH_DNA-bd_sf"/>
</dbReference>
<dbReference type="PROSITE" id="PS50995">
    <property type="entry name" value="HTH_MARR_2"/>
    <property type="match status" value="1"/>
</dbReference>
<dbReference type="SUPFAM" id="SSF46785">
    <property type="entry name" value="Winged helix' DNA-binding domain"/>
    <property type="match status" value="1"/>
</dbReference>
<organism evidence="5 6">
    <name type="scientific">Paenibacillus lentus</name>
    <dbReference type="NCBI Taxonomy" id="1338368"/>
    <lineage>
        <taxon>Bacteria</taxon>
        <taxon>Bacillati</taxon>
        <taxon>Bacillota</taxon>
        <taxon>Bacilli</taxon>
        <taxon>Bacillales</taxon>
        <taxon>Paenibacillaceae</taxon>
        <taxon>Paenibacillus</taxon>
    </lineage>
</organism>
<keyword evidence="1" id="KW-0805">Transcription regulation</keyword>
<dbReference type="OrthoDB" id="2366010at2"/>
<keyword evidence="6" id="KW-1185">Reference proteome</keyword>
<dbReference type="PRINTS" id="PR00598">
    <property type="entry name" value="HTHMARR"/>
</dbReference>
<dbReference type="SMART" id="SM00347">
    <property type="entry name" value="HTH_MARR"/>
    <property type="match status" value="1"/>
</dbReference>
<name>A0A3S8RZ80_9BACL</name>
<keyword evidence="2" id="KW-0238">DNA-binding</keyword>
<evidence type="ECO:0000313" key="5">
    <source>
        <dbReference type="EMBL" id="AZK48250.1"/>
    </source>
</evidence>
<sequence length="142" mass="16688">MNCSAKDQERILFLLKDFCNQIGPKFERSAQMSLSRYELLYQLYQTDEMNQSTLQKSVNIDHAAVTRHLKQLEAQGMVARRRNPSDHRETFVSLTKEGREQIVSCSTEKRSFVHHMFQDFSSKELHALTDMLTRIQQNISKY</sequence>
<dbReference type="PANTHER" id="PTHR42756">
    <property type="entry name" value="TRANSCRIPTIONAL REGULATOR, MARR"/>
    <property type="match status" value="1"/>
</dbReference>
<proteinExistence type="predicted"/>
<feature type="domain" description="HTH marR-type" evidence="4">
    <location>
        <begin position="1"/>
        <end position="137"/>
    </location>
</feature>
<dbReference type="PANTHER" id="PTHR42756:SF1">
    <property type="entry name" value="TRANSCRIPTIONAL REPRESSOR OF EMRAB OPERON"/>
    <property type="match status" value="1"/>
</dbReference>
<reference evidence="5 6" key="1">
    <citation type="submission" date="2018-11" db="EMBL/GenBank/DDBJ databases">
        <title>Genome sequencing of Paenibacillus lentus DSM25539(T).</title>
        <authorList>
            <person name="Kook J.-K."/>
            <person name="Park S.-N."/>
            <person name="Lim Y.K."/>
        </authorList>
    </citation>
    <scope>NUCLEOTIDE SEQUENCE [LARGE SCALE GENOMIC DNA]</scope>
    <source>
        <strain evidence="5 6">DSM 25539</strain>
    </source>
</reference>
<dbReference type="InterPro" id="IPR000835">
    <property type="entry name" value="HTH_MarR-typ"/>
</dbReference>
<dbReference type="RefSeq" id="WP_125084409.1">
    <property type="nucleotide sequence ID" value="NZ_CP034248.1"/>
</dbReference>
<dbReference type="GO" id="GO:0003700">
    <property type="term" value="F:DNA-binding transcription factor activity"/>
    <property type="evidence" value="ECO:0007669"/>
    <property type="project" value="InterPro"/>
</dbReference>
<gene>
    <name evidence="5" type="ORF">EIM92_20455</name>
</gene>
<dbReference type="GO" id="GO:0003677">
    <property type="term" value="F:DNA binding"/>
    <property type="evidence" value="ECO:0007669"/>
    <property type="project" value="UniProtKB-KW"/>
</dbReference>
<accession>A0A3S8RZ80</accession>
<dbReference type="Pfam" id="PF01047">
    <property type="entry name" value="MarR"/>
    <property type="match status" value="1"/>
</dbReference>